<gene>
    <name evidence="2" type="ORF">ARMGADRAFT_1146715</name>
</gene>
<evidence type="ECO:0000313" key="2">
    <source>
        <dbReference type="EMBL" id="PBK81105.1"/>
    </source>
</evidence>
<reference evidence="3" key="1">
    <citation type="journal article" date="2017" name="Nat. Ecol. Evol.">
        <title>Genome expansion and lineage-specific genetic innovations in the forest pathogenic fungi Armillaria.</title>
        <authorList>
            <person name="Sipos G."/>
            <person name="Prasanna A.N."/>
            <person name="Walter M.C."/>
            <person name="O'Connor E."/>
            <person name="Balint B."/>
            <person name="Krizsan K."/>
            <person name="Kiss B."/>
            <person name="Hess J."/>
            <person name="Varga T."/>
            <person name="Slot J."/>
            <person name="Riley R."/>
            <person name="Boka B."/>
            <person name="Rigling D."/>
            <person name="Barry K."/>
            <person name="Lee J."/>
            <person name="Mihaltcheva S."/>
            <person name="LaButti K."/>
            <person name="Lipzen A."/>
            <person name="Waldron R."/>
            <person name="Moloney N.M."/>
            <person name="Sperisen C."/>
            <person name="Kredics L."/>
            <person name="Vagvoelgyi C."/>
            <person name="Patrignani A."/>
            <person name="Fitzpatrick D."/>
            <person name="Nagy I."/>
            <person name="Doyle S."/>
            <person name="Anderson J.B."/>
            <person name="Grigoriev I.V."/>
            <person name="Gueldener U."/>
            <person name="Muensterkoetter M."/>
            <person name="Nagy L.G."/>
        </authorList>
    </citation>
    <scope>NUCLEOTIDE SEQUENCE [LARGE SCALE GENOMIC DNA]</scope>
    <source>
        <strain evidence="3">Ar21-2</strain>
    </source>
</reference>
<accession>A0A2H3CDH0</accession>
<keyword evidence="1" id="KW-1133">Transmembrane helix</keyword>
<sequence length="262" mass="29359">MSSQPSQAIPSLGDTFGALFVGAIISAILFGITNLQTLIYYKKYPNDSSLYRYSVALLWVLDALHVALGTHALYYYLIDMYGNFLGALIANVWTMKLQLVLKARCHVPSNLLYLNGFPLDYTLSDSGNLDAIFTKPSLGSWCWNIYITPNLVSISVINTSVYTFYSIIITADFIIAVMMCYYLHKSRAAMHFSSFNYRDQRSWNRSTNEDTRHSITAILQFAPNNSEGLTTETDRSLPLSEIKDIETSDKSGISKGTVDSEV</sequence>
<dbReference type="PANTHER" id="PTHR40465:SF1">
    <property type="entry name" value="DUF6534 DOMAIN-CONTAINING PROTEIN"/>
    <property type="match status" value="1"/>
</dbReference>
<evidence type="ECO:0000256" key="1">
    <source>
        <dbReference type="SAM" id="Phobius"/>
    </source>
</evidence>
<protein>
    <submittedName>
        <fullName evidence="2">Uncharacterized protein</fullName>
    </submittedName>
</protein>
<feature type="transmembrane region" description="Helical" evidence="1">
    <location>
        <begin position="162"/>
        <end position="183"/>
    </location>
</feature>
<keyword evidence="1" id="KW-0472">Membrane</keyword>
<proteinExistence type="predicted"/>
<dbReference type="OrthoDB" id="3270417at2759"/>
<dbReference type="InParanoid" id="A0A2H3CDH0"/>
<keyword evidence="1" id="KW-0812">Transmembrane</keyword>
<dbReference type="AlphaFoldDB" id="A0A2H3CDH0"/>
<feature type="transmembrane region" description="Helical" evidence="1">
    <location>
        <begin position="53"/>
        <end position="77"/>
    </location>
</feature>
<evidence type="ECO:0000313" key="3">
    <source>
        <dbReference type="Proteomes" id="UP000217790"/>
    </source>
</evidence>
<dbReference type="PANTHER" id="PTHR40465">
    <property type="entry name" value="CHROMOSOME 1, WHOLE GENOME SHOTGUN SEQUENCE"/>
    <property type="match status" value="1"/>
</dbReference>
<organism evidence="2 3">
    <name type="scientific">Armillaria gallica</name>
    <name type="common">Bulbous honey fungus</name>
    <name type="synonym">Armillaria bulbosa</name>
    <dbReference type="NCBI Taxonomy" id="47427"/>
    <lineage>
        <taxon>Eukaryota</taxon>
        <taxon>Fungi</taxon>
        <taxon>Dikarya</taxon>
        <taxon>Basidiomycota</taxon>
        <taxon>Agaricomycotina</taxon>
        <taxon>Agaricomycetes</taxon>
        <taxon>Agaricomycetidae</taxon>
        <taxon>Agaricales</taxon>
        <taxon>Marasmiineae</taxon>
        <taxon>Physalacriaceae</taxon>
        <taxon>Armillaria</taxon>
    </lineage>
</organism>
<name>A0A2H3CDH0_ARMGA</name>
<keyword evidence="3" id="KW-1185">Reference proteome</keyword>
<dbReference type="EMBL" id="KZ293735">
    <property type="protein sequence ID" value="PBK81105.1"/>
    <property type="molecule type" value="Genomic_DNA"/>
</dbReference>
<feature type="transmembrane region" description="Helical" evidence="1">
    <location>
        <begin position="20"/>
        <end position="41"/>
    </location>
</feature>
<dbReference type="Proteomes" id="UP000217790">
    <property type="component" value="Unassembled WGS sequence"/>
</dbReference>